<dbReference type="GO" id="GO:0006629">
    <property type="term" value="P:lipid metabolic process"/>
    <property type="evidence" value="ECO:0007669"/>
    <property type="project" value="TreeGrafter"/>
</dbReference>
<evidence type="ECO:0000256" key="6">
    <source>
        <dbReference type="ARBA" id="ARBA00022729"/>
    </source>
</evidence>
<evidence type="ECO:0000256" key="1">
    <source>
        <dbReference type="ARBA" id="ARBA00004613"/>
    </source>
</evidence>
<dbReference type="InterPro" id="IPR003057">
    <property type="entry name" value="Invtbrt_color"/>
</dbReference>
<evidence type="ECO:0000256" key="5">
    <source>
        <dbReference type="ARBA" id="ARBA00022525"/>
    </source>
</evidence>
<reference evidence="12" key="1">
    <citation type="submission" date="2014-11" db="EMBL/GenBank/DDBJ databases">
        <authorList>
            <person name="Geib S."/>
        </authorList>
    </citation>
    <scope>NUCLEOTIDE SEQUENCE</scope>
</reference>
<feature type="domain" description="Lipocalin/cytosolic fatty-acid binding" evidence="11">
    <location>
        <begin position="43"/>
        <end position="187"/>
    </location>
</feature>
<evidence type="ECO:0000256" key="3">
    <source>
        <dbReference type="ARBA" id="ARBA00019890"/>
    </source>
</evidence>
<accession>A0A0A1XBP1</accession>
<dbReference type="PANTHER" id="PTHR10612:SF34">
    <property type="entry name" value="APOLIPOPROTEIN D"/>
    <property type="match status" value="1"/>
</dbReference>
<keyword evidence="4" id="KW-0813">Transport</keyword>
<proteinExistence type="inferred from homology"/>
<dbReference type="EMBL" id="GBXI01005932">
    <property type="protein sequence ID" value="JAD08360.1"/>
    <property type="molecule type" value="Transcribed_RNA"/>
</dbReference>
<evidence type="ECO:0000256" key="9">
    <source>
        <dbReference type="ARBA" id="ARBA00023180"/>
    </source>
</evidence>
<dbReference type="FunFam" id="2.40.128.20:FF:000003">
    <property type="entry name" value="Apolipoprotein D"/>
    <property type="match status" value="1"/>
</dbReference>
<reference evidence="12" key="2">
    <citation type="journal article" date="2015" name="Gigascience">
        <title>Reconstructing a comprehensive transcriptome assembly of a white-pupal translocated strain of the pest fruit fly Bactrocera cucurbitae.</title>
        <authorList>
            <person name="Sim S.B."/>
            <person name="Calla B."/>
            <person name="Hall B."/>
            <person name="DeRego T."/>
            <person name="Geib S.M."/>
        </authorList>
    </citation>
    <scope>NUCLEOTIDE SEQUENCE</scope>
</reference>
<feature type="signal peptide" evidence="10">
    <location>
        <begin position="1"/>
        <end position="24"/>
    </location>
</feature>
<sequence length="190" mass="20751">MQKQQLIYVYLSLIVLVSPKMAASQVVNVGLCPTGIQTVRKFDVDAYLGTWYEYAKYPFIFEAGGRCIQADYGVINSKSISVLNTQLSIFNVKSAIDGVADIVGPGKLALRFNGIAALAGTADYWVLGTDYENYAVVYSCKNLIVANAQTAWILTRERNPTEDVVRAAKRVLVAQGVSLDPLIVTDQSNC</sequence>
<evidence type="ECO:0000256" key="4">
    <source>
        <dbReference type="ARBA" id="ARBA00022448"/>
    </source>
</evidence>
<dbReference type="PANTHER" id="PTHR10612">
    <property type="entry name" value="APOLIPOPROTEIN D"/>
    <property type="match status" value="1"/>
</dbReference>
<evidence type="ECO:0000256" key="8">
    <source>
        <dbReference type="ARBA" id="ARBA00023157"/>
    </source>
</evidence>
<dbReference type="GO" id="GO:0031409">
    <property type="term" value="F:pigment binding"/>
    <property type="evidence" value="ECO:0007669"/>
    <property type="project" value="InterPro"/>
</dbReference>
<gene>
    <name evidence="12" type="primary">APOD_3</name>
    <name evidence="12" type="ORF">g.13399</name>
</gene>
<dbReference type="GO" id="GO:0005576">
    <property type="term" value="C:extracellular region"/>
    <property type="evidence" value="ECO:0007669"/>
    <property type="project" value="UniProtKB-SubCell"/>
</dbReference>
<keyword evidence="9" id="KW-0325">Glycoprotein</keyword>
<keyword evidence="7" id="KW-0446">Lipid-binding</keyword>
<keyword evidence="5" id="KW-0964">Secreted</keyword>
<evidence type="ECO:0000313" key="12">
    <source>
        <dbReference type="EMBL" id="JAD08360.1"/>
    </source>
</evidence>
<protein>
    <recommendedName>
        <fullName evidence="3">Apolipoprotein D</fullName>
    </recommendedName>
</protein>
<dbReference type="PIRSF" id="PIRSF036893">
    <property type="entry name" value="Lipocalin_ApoD"/>
    <property type="match status" value="1"/>
</dbReference>
<dbReference type="InterPro" id="IPR012674">
    <property type="entry name" value="Calycin"/>
</dbReference>
<evidence type="ECO:0000259" key="11">
    <source>
        <dbReference type="Pfam" id="PF08212"/>
    </source>
</evidence>
<name>A0A0A1XBP1_ZEUCU</name>
<evidence type="ECO:0000256" key="10">
    <source>
        <dbReference type="PIRNR" id="PIRNR036893"/>
    </source>
</evidence>
<dbReference type="GO" id="GO:0005737">
    <property type="term" value="C:cytoplasm"/>
    <property type="evidence" value="ECO:0007669"/>
    <property type="project" value="TreeGrafter"/>
</dbReference>
<dbReference type="PRINTS" id="PR01273">
    <property type="entry name" value="INVTBRTCOLOR"/>
</dbReference>
<feature type="chain" id="PRO_5013436891" description="Apolipoprotein D" evidence="10">
    <location>
        <begin position="25"/>
        <end position="190"/>
    </location>
</feature>
<organism evidence="12">
    <name type="scientific">Zeugodacus cucurbitae</name>
    <name type="common">Melon fruit fly</name>
    <name type="synonym">Bactrocera cucurbitae</name>
    <dbReference type="NCBI Taxonomy" id="28588"/>
    <lineage>
        <taxon>Eukaryota</taxon>
        <taxon>Metazoa</taxon>
        <taxon>Ecdysozoa</taxon>
        <taxon>Arthropoda</taxon>
        <taxon>Hexapoda</taxon>
        <taxon>Insecta</taxon>
        <taxon>Pterygota</taxon>
        <taxon>Neoptera</taxon>
        <taxon>Endopterygota</taxon>
        <taxon>Diptera</taxon>
        <taxon>Brachycera</taxon>
        <taxon>Muscomorpha</taxon>
        <taxon>Tephritoidea</taxon>
        <taxon>Tephritidae</taxon>
        <taxon>Zeugodacus</taxon>
        <taxon>Zeugodacus</taxon>
    </lineage>
</organism>
<comment type="similarity">
    <text evidence="2 10">Belongs to the calycin superfamily. Lipocalin family.</text>
</comment>
<keyword evidence="6 10" id="KW-0732">Signal</keyword>
<dbReference type="InterPro" id="IPR022271">
    <property type="entry name" value="Lipocalin_ApoD"/>
</dbReference>
<keyword evidence="8" id="KW-1015">Disulfide bond</keyword>
<comment type="subcellular location">
    <subcellularLocation>
        <location evidence="1">Secreted</location>
    </subcellularLocation>
</comment>
<dbReference type="GO" id="GO:0000302">
    <property type="term" value="P:response to reactive oxygen species"/>
    <property type="evidence" value="ECO:0007669"/>
    <property type="project" value="TreeGrafter"/>
</dbReference>
<keyword evidence="12" id="KW-0449">Lipoprotein</keyword>
<dbReference type="SUPFAM" id="SSF50814">
    <property type="entry name" value="Lipocalins"/>
    <property type="match status" value="1"/>
</dbReference>
<dbReference type="CDD" id="cd19437">
    <property type="entry name" value="lipocalin_apoD-like"/>
    <property type="match status" value="1"/>
</dbReference>
<dbReference type="Pfam" id="PF08212">
    <property type="entry name" value="Lipocalin_2"/>
    <property type="match status" value="1"/>
</dbReference>
<dbReference type="Gene3D" id="2.40.128.20">
    <property type="match status" value="1"/>
</dbReference>
<evidence type="ECO:0000256" key="2">
    <source>
        <dbReference type="ARBA" id="ARBA00006889"/>
    </source>
</evidence>
<dbReference type="GO" id="GO:0008289">
    <property type="term" value="F:lipid binding"/>
    <property type="evidence" value="ECO:0007669"/>
    <property type="project" value="UniProtKB-KW"/>
</dbReference>
<dbReference type="AlphaFoldDB" id="A0A0A1XBP1"/>
<evidence type="ECO:0000256" key="7">
    <source>
        <dbReference type="ARBA" id="ARBA00023121"/>
    </source>
</evidence>
<dbReference type="InterPro" id="IPR000566">
    <property type="entry name" value="Lipocln_cytosolic_FA-bd_dom"/>
</dbReference>